<evidence type="ECO:0000313" key="1">
    <source>
        <dbReference type="EMBL" id="KAJ6818471.1"/>
    </source>
</evidence>
<comment type="caution">
    <text evidence="1">The sequence shown here is derived from an EMBL/GenBank/DDBJ whole genome shotgun (WGS) entry which is preliminary data.</text>
</comment>
<sequence length="98" mass="11390">MDERKVPWSGEYPQYQVRQRNLEVQPRNWGPSRAHDRQLRDRVSLFVMGNQCSGPNRAYLRKLSPKHRRLAALNRPASSLRPLSLPYPCNTPTPSYAC</sequence>
<reference evidence="1" key="1">
    <citation type="journal article" date="2023" name="GigaByte">
        <title>Genome assembly of the bearded iris, Iris pallida Lam.</title>
        <authorList>
            <person name="Bruccoleri R.E."/>
            <person name="Oakeley E.J."/>
            <person name="Faust A.M.E."/>
            <person name="Altorfer M."/>
            <person name="Dessus-Babus S."/>
            <person name="Burckhardt D."/>
            <person name="Oertli M."/>
            <person name="Naumann U."/>
            <person name="Petersen F."/>
            <person name="Wong J."/>
        </authorList>
    </citation>
    <scope>NUCLEOTIDE SEQUENCE</scope>
    <source>
        <strain evidence="1">GSM-AAB239-AS_SAM_17_03QT</strain>
    </source>
</reference>
<accession>A0AAX6FR64</accession>
<dbReference type="Proteomes" id="UP001140949">
    <property type="component" value="Unassembled WGS sequence"/>
</dbReference>
<reference evidence="1" key="2">
    <citation type="submission" date="2023-04" db="EMBL/GenBank/DDBJ databases">
        <authorList>
            <person name="Bruccoleri R.E."/>
            <person name="Oakeley E.J."/>
            <person name="Faust A.-M."/>
            <person name="Dessus-Babus S."/>
            <person name="Altorfer M."/>
            <person name="Burckhardt D."/>
            <person name="Oertli M."/>
            <person name="Naumann U."/>
            <person name="Petersen F."/>
            <person name="Wong J."/>
        </authorList>
    </citation>
    <scope>NUCLEOTIDE SEQUENCE</scope>
    <source>
        <strain evidence="1">GSM-AAB239-AS_SAM_17_03QT</strain>
        <tissue evidence="1">Leaf</tissue>
    </source>
</reference>
<evidence type="ECO:0000313" key="2">
    <source>
        <dbReference type="Proteomes" id="UP001140949"/>
    </source>
</evidence>
<keyword evidence="2" id="KW-1185">Reference proteome</keyword>
<name>A0AAX6FR64_IRIPA</name>
<dbReference type="EMBL" id="JANAVB010027196">
    <property type="protein sequence ID" value="KAJ6818471.1"/>
    <property type="molecule type" value="Genomic_DNA"/>
</dbReference>
<protein>
    <submittedName>
        <fullName evidence="1">NADH dehydrogenase subunit 2 (Mitochondrion)</fullName>
    </submittedName>
</protein>
<gene>
    <name evidence="1" type="ORF">M6B38_406025</name>
</gene>
<proteinExistence type="predicted"/>
<dbReference type="AlphaFoldDB" id="A0AAX6FR64"/>
<organism evidence="1 2">
    <name type="scientific">Iris pallida</name>
    <name type="common">Sweet iris</name>
    <dbReference type="NCBI Taxonomy" id="29817"/>
    <lineage>
        <taxon>Eukaryota</taxon>
        <taxon>Viridiplantae</taxon>
        <taxon>Streptophyta</taxon>
        <taxon>Embryophyta</taxon>
        <taxon>Tracheophyta</taxon>
        <taxon>Spermatophyta</taxon>
        <taxon>Magnoliopsida</taxon>
        <taxon>Liliopsida</taxon>
        <taxon>Asparagales</taxon>
        <taxon>Iridaceae</taxon>
        <taxon>Iridoideae</taxon>
        <taxon>Irideae</taxon>
        <taxon>Iris</taxon>
    </lineage>
</organism>